<dbReference type="SUPFAM" id="SSF49599">
    <property type="entry name" value="TRAF domain-like"/>
    <property type="match status" value="1"/>
</dbReference>
<dbReference type="AlphaFoldDB" id="A0A8X6KZS9"/>
<dbReference type="InterPro" id="IPR002083">
    <property type="entry name" value="MATH/TRAF_dom"/>
</dbReference>
<dbReference type="EMBL" id="BMAO01003501">
    <property type="protein sequence ID" value="GFQ88353.1"/>
    <property type="molecule type" value="Genomic_DNA"/>
</dbReference>
<reference evidence="2" key="1">
    <citation type="submission" date="2020-07" db="EMBL/GenBank/DDBJ databases">
        <title>Multicomponent nature underlies the extraordinary mechanical properties of spider dragline silk.</title>
        <authorList>
            <person name="Kono N."/>
            <person name="Nakamura H."/>
            <person name="Mori M."/>
            <person name="Yoshida Y."/>
            <person name="Ohtoshi R."/>
            <person name="Malay A.D."/>
            <person name="Moran D.A.P."/>
            <person name="Tomita M."/>
            <person name="Numata K."/>
            <person name="Arakawa K."/>
        </authorList>
    </citation>
    <scope>NUCLEOTIDE SEQUENCE</scope>
</reference>
<accession>A0A8X6KZS9</accession>
<dbReference type="InterPro" id="IPR008974">
    <property type="entry name" value="TRAF-like"/>
</dbReference>
<dbReference type="Gene3D" id="2.60.210.10">
    <property type="entry name" value="Apoptosis, Tumor Necrosis Factor Receptor Associated Protein 2, Chain A"/>
    <property type="match status" value="1"/>
</dbReference>
<gene>
    <name evidence="2" type="ORF">TNCT_113831</name>
</gene>
<organism evidence="2 3">
    <name type="scientific">Trichonephila clavata</name>
    <name type="common">Joro spider</name>
    <name type="synonym">Nephila clavata</name>
    <dbReference type="NCBI Taxonomy" id="2740835"/>
    <lineage>
        <taxon>Eukaryota</taxon>
        <taxon>Metazoa</taxon>
        <taxon>Ecdysozoa</taxon>
        <taxon>Arthropoda</taxon>
        <taxon>Chelicerata</taxon>
        <taxon>Arachnida</taxon>
        <taxon>Araneae</taxon>
        <taxon>Araneomorphae</taxon>
        <taxon>Entelegynae</taxon>
        <taxon>Araneoidea</taxon>
        <taxon>Nephilidae</taxon>
        <taxon>Trichonephila</taxon>
    </lineage>
</organism>
<dbReference type="PROSITE" id="PS50144">
    <property type="entry name" value="MATH"/>
    <property type="match status" value="1"/>
</dbReference>
<dbReference type="Proteomes" id="UP000887116">
    <property type="component" value="Unassembled WGS sequence"/>
</dbReference>
<keyword evidence="3" id="KW-1185">Reference proteome</keyword>
<feature type="domain" description="MATH" evidence="1">
    <location>
        <begin position="10"/>
        <end position="138"/>
    </location>
</feature>
<comment type="caution">
    <text evidence="2">The sequence shown here is derived from an EMBL/GenBank/DDBJ whole genome shotgun (WGS) entry which is preliminary data.</text>
</comment>
<sequence length="191" mass="22444">MSTVNYGNGSRIFVWKIKNFCSIFGDVEELESPDFYTETDESRWILRLLPSFKVGKVFEYYRCDLRKVNSKNTEEIMVSSNLSIICADGTLAFFQEKVREPLSKNNRVSFQLSFDEKILFERKEYFIPNDVLTFRCCVTEINPVVISTIRSDVNIKNILRLWKIDNFSKRNLEMMEKFSLTRGDRSFLFGG</sequence>
<protein>
    <recommendedName>
        <fullName evidence="1">MATH domain-containing protein</fullName>
    </recommendedName>
</protein>
<proteinExistence type="predicted"/>
<evidence type="ECO:0000259" key="1">
    <source>
        <dbReference type="PROSITE" id="PS50144"/>
    </source>
</evidence>
<evidence type="ECO:0000313" key="3">
    <source>
        <dbReference type="Proteomes" id="UP000887116"/>
    </source>
</evidence>
<name>A0A8X6KZS9_TRICU</name>
<evidence type="ECO:0000313" key="2">
    <source>
        <dbReference type="EMBL" id="GFQ88353.1"/>
    </source>
</evidence>